<sequence>MRIIISAQSAASTPPASERIVISASLSSYSPLSRVCTSNSPITFTTESNSAKASLMPEPSGSLAANSKRIGSSSTRLRNDSNFVISDWTLESLLVIFWALSGSSQRLGTPACSSNSIDCLCNFGRSRTFSIETRVASIAAISRSNSLAAIGQAYPSYCFLIKSMPE</sequence>
<reference evidence="1" key="1">
    <citation type="submission" date="2020-05" db="EMBL/GenBank/DDBJ databases">
        <authorList>
            <person name="Chiriac C."/>
            <person name="Salcher M."/>
            <person name="Ghai R."/>
            <person name="Kavagutti S V."/>
        </authorList>
    </citation>
    <scope>NUCLEOTIDE SEQUENCE</scope>
</reference>
<proteinExistence type="predicted"/>
<gene>
    <name evidence="1" type="ORF">UFOPK2329_00593</name>
</gene>
<name>A0A6J6MJM0_9ZZZZ</name>
<organism evidence="1">
    <name type="scientific">freshwater metagenome</name>
    <dbReference type="NCBI Taxonomy" id="449393"/>
    <lineage>
        <taxon>unclassified sequences</taxon>
        <taxon>metagenomes</taxon>
        <taxon>ecological metagenomes</taxon>
    </lineage>
</organism>
<protein>
    <submittedName>
        <fullName evidence="1">Unannotated protein</fullName>
    </submittedName>
</protein>
<evidence type="ECO:0000313" key="1">
    <source>
        <dbReference type="EMBL" id="CAB4673034.1"/>
    </source>
</evidence>
<accession>A0A6J6MJM0</accession>
<dbReference type="AlphaFoldDB" id="A0A6J6MJM0"/>
<dbReference type="EMBL" id="CAEZWZ010000080">
    <property type="protein sequence ID" value="CAB4673034.1"/>
    <property type="molecule type" value="Genomic_DNA"/>
</dbReference>